<reference evidence="2 3" key="1">
    <citation type="submission" date="2016-06" db="EMBL/GenBank/DDBJ databases">
        <title>Three novel species with peptidoglycan cell walls form the new genus Lacunisphaera gen. nov. in the family Opitutaceae of the verrucomicrobial subdivision 4.</title>
        <authorList>
            <person name="Rast P."/>
            <person name="Gloeckner I."/>
            <person name="Jogler M."/>
            <person name="Boedeker C."/>
            <person name="Jeske O."/>
            <person name="Wiegand S."/>
            <person name="Reinhardt R."/>
            <person name="Schumann P."/>
            <person name="Rohde M."/>
            <person name="Spring S."/>
            <person name="Gloeckner F.O."/>
            <person name="Jogler C."/>
        </authorList>
    </citation>
    <scope>NUCLEOTIDE SEQUENCE [LARGE SCALE GENOMIC DNA]</scope>
    <source>
        <strain evidence="2 3">IG16b</strain>
    </source>
</reference>
<evidence type="ECO:0000313" key="3">
    <source>
        <dbReference type="Proteomes" id="UP000095228"/>
    </source>
</evidence>
<sequence length="41" mass="4254">MFTTAVTSALVMFALAGAISLLVAGLIKLLFVLVRRFGGGQ</sequence>
<dbReference type="RefSeq" id="WP_257785125.1">
    <property type="nucleotide sequence ID" value="NZ_CP016094.1"/>
</dbReference>
<gene>
    <name evidence="2" type="ORF">Verru16b_01939</name>
</gene>
<feature type="transmembrane region" description="Helical" evidence="1">
    <location>
        <begin position="12"/>
        <end position="34"/>
    </location>
</feature>
<accession>A0A1D8AVE5</accession>
<proteinExistence type="predicted"/>
<dbReference type="AlphaFoldDB" id="A0A1D8AVE5"/>
<keyword evidence="1" id="KW-0472">Membrane</keyword>
<dbReference type="Proteomes" id="UP000095228">
    <property type="component" value="Chromosome"/>
</dbReference>
<keyword evidence="1" id="KW-1133">Transmembrane helix</keyword>
<organism evidence="2 3">
    <name type="scientific">Lacunisphaera limnophila</name>
    <dbReference type="NCBI Taxonomy" id="1838286"/>
    <lineage>
        <taxon>Bacteria</taxon>
        <taxon>Pseudomonadati</taxon>
        <taxon>Verrucomicrobiota</taxon>
        <taxon>Opitutia</taxon>
        <taxon>Opitutales</taxon>
        <taxon>Opitutaceae</taxon>
        <taxon>Lacunisphaera</taxon>
    </lineage>
</organism>
<keyword evidence="3" id="KW-1185">Reference proteome</keyword>
<evidence type="ECO:0000256" key="1">
    <source>
        <dbReference type="SAM" id="Phobius"/>
    </source>
</evidence>
<keyword evidence="1" id="KW-0812">Transmembrane</keyword>
<dbReference type="STRING" id="1838286.Verru16b_01939"/>
<evidence type="ECO:0000313" key="2">
    <source>
        <dbReference type="EMBL" id="AOS44870.1"/>
    </source>
</evidence>
<name>A0A1D8AVE5_9BACT</name>
<dbReference type="EMBL" id="CP016094">
    <property type="protein sequence ID" value="AOS44870.1"/>
    <property type="molecule type" value="Genomic_DNA"/>
</dbReference>
<protein>
    <submittedName>
        <fullName evidence="2">Uncharacterized protein</fullName>
    </submittedName>
</protein>
<dbReference type="KEGG" id="obg:Verru16b_01939"/>